<dbReference type="InParanoid" id="D8TWH0"/>
<evidence type="ECO:0000313" key="2">
    <source>
        <dbReference type="EMBL" id="EFJ48045.1"/>
    </source>
</evidence>
<reference evidence="2 3" key="1">
    <citation type="journal article" date="2010" name="Science">
        <title>Genomic analysis of organismal complexity in the multicellular green alga Volvox carteri.</title>
        <authorList>
            <person name="Prochnik S.E."/>
            <person name="Umen J."/>
            <person name="Nedelcu A.M."/>
            <person name="Hallmann A."/>
            <person name="Miller S.M."/>
            <person name="Nishii I."/>
            <person name="Ferris P."/>
            <person name="Kuo A."/>
            <person name="Mitros T."/>
            <person name="Fritz-Laylin L.K."/>
            <person name="Hellsten U."/>
            <person name="Chapman J."/>
            <person name="Simakov O."/>
            <person name="Rensing S.A."/>
            <person name="Terry A."/>
            <person name="Pangilinan J."/>
            <person name="Kapitonov V."/>
            <person name="Jurka J."/>
            <person name="Salamov A."/>
            <person name="Shapiro H."/>
            <person name="Schmutz J."/>
            <person name="Grimwood J."/>
            <person name="Lindquist E."/>
            <person name="Lucas S."/>
            <person name="Grigoriev I.V."/>
            <person name="Schmitt R."/>
            <person name="Kirk D."/>
            <person name="Rokhsar D.S."/>
        </authorList>
    </citation>
    <scope>NUCLEOTIDE SEQUENCE [LARGE SCALE GENOMIC DNA]</scope>
    <source>
        <strain evidence="3">f. Nagariensis / Eve</strain>
    </source>
</reference>
<sequence length="422" mass="46649">MEARQRRLTLAGRAVVELQCHEHTFTCFKGRHHICCRMGCRAICSQYPGRPAQSWSLTFEVSRKLQDIREWKKQHPDAPPDNPDQPTLDSMPVMATAAGNYATNYGTKLEGHNQSVAAAQQQDLLEDQQAHRTHAPDRPPPPNEHRDLGRFRVAHANNHLIGSYTRPTSLLALQAEQGRNSLESHTYHSHDLRVYKALLTAAAPQGADEEAASVTPEFVVHDEPAADDGTARLTVVDHGVDYLHRGALLAAYSPILMTMWFDKVRRPSNCRGAYPAAYAPLADSHPQFNTHCWHQRTTPSLPRTYGEVPLPPNEDGNTEDKEAYAVWALGNFGSYSAGTVPHGVTSPPITNLSPLQYSESFVVTHGIYTDLHFSTQSHQELKHITITPTTMAMKSQPPPRPPAIPTRGLPSAEGAKGSRTRG</sequence>
<organism evidence="3">
    <name type="scientific">Volvox carteri f. nagariensis</name>
    <dbReference type="NCBI Taxonomy" id="3068"/>
    <lineage>
        <taxon>Eukaryota</taxon>
        <taxon>Viridiplantae</taxon>
        <taxon>Chlorophyta</taxon>
        <taxon>core chlorophytes</taxon>
        <taxon>Chlorophyceae</taxon>
        <taxon>CS clade</taxon>
        <taxon>Chlamydomonadales</taxon>
        <taxon>Volvocaceae</taxon>
        <taxon>Volvox</taxon>
    </lineage>
</organism>
<keyword evidence="3" id="KW-1185">Reference proteome</keyword>
<evidence type="ECO:0000256" key="1">
    <source>
        <dbReference type="SAM" id="MobiDB-lite"/>
    </source>
</evidence>
<dbReference type="GeneID" id="9618260"/>
<feature type="region of interest" description="Disordered" evidence="1">
    <location>
        <begin position="128"/>
        <end position="147"/>
    </location>
</feature>
<dbReference type="KEGG" id="vcn:VOLCADRAFT_104844"/>
<accession>D8TWH0</accession>
<gene>
    <name evidence="2" type="ORF">VOLCADRAFT_104844</name>
</gene>
<dbReference type="Proteomes" id="UP000001058">
    <property type="component" value="Unassembled WGS sequence"/>
</dbReference>
<proteinExistence type="predicted"/>
<protein>
    <submittedName>
        <fullName evidence="2">Uncharacterized protein</fullName>
    </submittedName>
</protein>
<dbReference type="RefSeq" id="XP_002950730.1">
    <property type="nucleotide sequence ID" value="XM_002950684.1"/>
</dbReference>
<name>D8TWH0_VOLCA</name>
<feature type="region of interest" description="Disordered" evidence="1">
    <location>
        <begin position="391"/>
        <end position="422"/>
    </location>
</feature>
<dbReference type="AlphaFoldDB" id="D8TWH0"/>
<evidence type="ECO:0000313" key="3">
    <source>
        <dbReference type="Proteomes" id="UP000001058"/>
    </source>
</evidence>
<dbReference type="EMBL" id="GL378341">
    <property type="protein sequence ID" value="EFJ48045.1"/>
    <property type="molecule type" value="Genomic_DNA"/>
</dbReference>